<evidence type="ECO:0000256" key="1">
    <source>
        <dbReference type="SAM" id="MobiDB-lite"/>
    </source>
</evidence>
<keyword evidence="3" id="KW-1185">Reference proteome</keyword>
<organism evidence="2 3">
    <name type="scientific">Moorena bouillonii PNG</name>
    <dbReference type="NCBI Taxonomy" id="568701"/>
    <lineage>
        <taxon>Bacteria</taxon>
        <taxon>Bacillati</taxon>
        <taxon>Cyanobacteriota</taxon>
        <taxon>Cyanophyceae</taxon>
        <taxon>Coleofasciculales</taxon>
        <taxon>Coleofasciculaceae</taxon>
        <taxon>Moorena</taxon>
    </lineage>
</organism>
<dbReference type="Proteomes" id="UP000186657">
    <property type="component" value="Unassembled WGS sequence"/>
</dbReference>
<dbReference type="AlphaFoldDB" id="A0A1U7MWC1"/>
<accession>A0A1U7MWC1</accession>
<sequence length="164" mass="17599">MVGLFKRNKSKGFYLELDESQTSTPEQPAVEQKPEPAKAEATVETPTPVATAEATVETPTPVATAEAPKPKSARQAKKEELAKAKAEAKAKKQAEAEAKKKAAAPEPTPVAAITSAAALVNNKAKGQQETTFATKYVPMIMPRRRPGPSMNKFLDMAAQMQQPR</sequence>
<name>A0A1U7MWC1_9CYAN</name>
<evidence type="ECO:0000313" key="2">
    <source>
        <dbReference type="EMBL" id="OLT57982.1"/>
    </source>
</evidence>
<reference evidence="2 3" key="1">
    <citation type="submission" date="2016-10" db="EMBL/GenBank/DDBJ databases">
        <title>Comparative genomics uncovers the prolific and rare metabolic potential of the cyanobacterial genus Moorea.</title>
        <authorList>
            <person name="Leao T."/>
            <person name="Castelao G."/>
            <person name="Korobeynikov A."/>
            <person name="Monroe E.A."/>
            <person name="Podell S."/>
            <person name="Glukhov E."/>
            <person name="Allen E."/>
            <person name="Gerwick W.H."/>
            <person name="Gerwick L."/>
        </authorList>
    </citation>
    <scope>NUCLEOTIDE SEQUENCE [LARGE SCALE GENOMIC DNA]</scope>
    <source>
        <strain evidence="2 3">PNG5-198</strain>
    </source>
</reference>
<protein>
    <submittedName>
        <fullName evidence="2">Uncharacterized protein</fullName>
    </submittedName>
</protein>
<gene>
    <name evidence="2" type="ORF">BJP37_01920</name>
</gene>
<dbReference type="EMBL" id="MKZS01000001">
    <property type="protein sequence ID" value="OLT57982.1"/>
    <property type="molecule type" value="Genomic_DNA"/>
</dbReference>
<evidence type="ECO:0000313" key="3">
    <source>
        <dbReference type="Proteomes" id="UP000186657"/>
    </source>
</evidence>
<comment type="caution">
    <text evidence="2">The sequence shown here is derived from an EMBL/GenBank/DDBJ whole genome shotgun (WGS) entry which is preliminary data.</text>
</comment>
<feature type="compositionally biased region" description="Basic residues" evidence="1">
    <location>
        <begin position="1"/>
        <end position="10"/>
    </location>
</feature>
<dbReference type="RefSeq" id="WP_075896067.1">
    <property type="nucleotide sequence ID" value="NZ_MKZS01000001.1"/>
</dbReference>
<feature type="compositionally biased region" description="Basic and acidic residues" evidence="1">
    <location>
        <begin position="76"/>
        <end position="100"/>
    </location>
</feature>
<feature type="region of interest" description="Disordered" evidence="1">
    <location>
        <begin position="1"/>
        <end position="109"/>
    </location>
</feature>
<proteinExistence type="predicted"/>
<feature type="compositionally biased region" description="Low complexity" evidence="1">
    <location>
        <begin position="39"/>
        <end position="67"/>
    </location>
</feature>